<gene>
    <name evidence="1" type="ORF">G5V58_02305</name>
</gene>
<dbReference type="SUPFAM" id="SSF46785">
    <property type="entry name" value="Winged helix' DNA-binding domain"/>
    <property type="match status" value="1"/>
</dbReference>
<reference evidence="1 2" key="1">
    <citation type="submission" date="2020-02" db="EMBL/GenBank/DDBJ databases">
        <title>Full genome sequence of Nocardioides sp. R-3366.</title>
        <authorList>
            <person name="Im W.-T."/>
        </authorList>
    </citation>
    <scope>NUCLEOTIDE SEQUENCE [LARGE SCALE GENOMIC DNA]</scope>
    <source>
        <strain evidence="1 2">R-3366</strain>
    </source>
</reference>
<proteinExistence type="predicted"/>
<protein>
    <recommendedName>
        <fullName evidence="3">MarR family transcriptional regulator</fullName>
    </recommendedName>
</protein>
<dbReference type="Proteomes" id="UP000502996">
    <property type="component" value="Chromosome"/>
</dbReference>
<keyword evidence="2" id="KW-1185">Reference proteome</keyword>
<dbReference type="AlphaFoldDB" id="A0A6G6W870"/>
<accession>A0A6G6W870</accession>
<dbReference type="KEGG" id="nano:G5V58_02305"/>
<evidence type="ECO:0000313" key="2">
    <source>
        <dbReference type="Proteomes" id="UP000502996"/>
    </source>
</evidence>
<dbReference type="EMBL" id="CP049257">
    <property type="protein sequence ID" value="QIG41353.1"/>
    <property type="molecule type" value="Genomic_DNA"/>
</dbReference>
<organism evidence="1 2">
    <name type="scientific">Nocardioides anomalus</name>
    <dbReference type="NCBI Taxonomy" id="2712223"/>
    <lineage>
        <taxon>Bacteria</taxon>
        <taxon>Bacillati</taxon>
        <taxon>Actinomycetota</taxon>
        <taxon>Actinomycetes</taxon>
        <taxon>Propionibacteriales</taxon>
        <taxon>Nocardioidaceae</taxon>
        <taxon>Nocardioides</taxon>
    </lineage>
</organism>
<dbReference type="Gene3D" id="1.10.10.10">
    <property type="entry name" value="Winged helix-like DNA-binding domain superfamily/Winged helix DNA-binding domain"/>
    <property type="match status" value="1"/>
</dbReference>
<dbReference type="InterPro" id="IPR036388">
    <property type="entry name" value="WH-like_DNA-bd_sf"/>
</dbReference>
<evidence type="ECO:0008006" key="3">
    <source>
        <dbReference type="Google" id="ProtNLM"/>
    </source>
</evidence>
<name>A0A6G6W870_9ACTN</name>
<dbReference type="RefSeq" id="WP_165227608.1">
    <property type="nucleotide sequence ID" value="NZ_CP049257.1"/>
</dbReference>
<dbReference type="InterPro" id="IPR036390">
    <property type="entry name" value="WH_DNA-bd_sf"/>
</dbReference>
<evidence type="ECO:0000313" key="1">
    <source>
        <dbReference type="EMBL" id="QIG41353.1"/>
    </source>
</evidence>
<sequence length="73" mass="8029">MPVPADQRARAVRLTPRRSAMVEATRRIRRDLEAEVVARVGQRKAAAARDALEGLVDVLGLAERVSTRTVPEP</sequence>